<keyword evidence="1" id="KW-1133">Transmembrane helix</keyword>
<reference evidence="2 3" key="1">
    <citation type="submission" date="2019-02" db="EMBL/GenBank/DDBJ databases">
        <title>Draft Genome Sequences of Six Type Strains of the Genus Massilia.</title>
        <authorList>
            <person name="Miess H."/>
            <person name="Frediansyhah A."/>
            <person name="Gross H."/>
        </authorList>
    </citation>
    <scope>NUCLEOTIDE SEQUENCE [LARGE SCALE GENOMIC DNA]</scope>
    <source>
        <strain evidence="2 3">DSM 17473</strain>
    </source>
</reference>
<name>A0A4P6L4E7_9BURK</name>
<dbReference type="EMBL" id="CP035913">
    <property type="protein sequence ID" value="QBE66304.1"/>
    <property type="molecule type" value="Genomic_DNA"/>
</dbReference>
<evidence type="ECO:0000313" key="3">
    <source>
        <dbReference type="Proteomes" id="UP000290637"/>
    </source>
</evidence>
<protein>
    <submittedName>
        <fullName evidence="2">Uncharacterized protein</fullName>
    </submittedName>
</protein>
<dbReference type="Proteomes" id="UP000290637">
    <property type="component" value="Chromosome"/>
</dbReference>
<keyword evidence="3" id="KW-1185">Reference proteome</keyword>
<evidence type="ECO:0000313" key="2">
    <source>
        <dbReference type="EMBL" id="QBE66304.1"/>
    </source>
</evidence>
<keyword evidence="1" id="KW-0812">Transmembrane</keyword>
<gene>
    <name evidence="2" type="ORF">EWM63_27745</name>
</gene>
<accession>A0A4P6L4E7</accession>
<dbReference type="KEGG" id="plue:EWM63_27745"/>
<organism evidence="2 3">
    <name type="scientific">Pseudoduganella lutea</name>
    <dbReference type="NCBI Taxonomy" id="321985"/>
    <lineage>
        <taxon>Bacteria</taxon>
        <taxon>Pseudomonadati</taxon>
        <taxon>Pseudomonadota</taxon>
        <taxon>Betaproteobacteria</taxon>
        <taxon>Burkholderiales</taxon>
        <taxon>Oxalobacteraceae</taxon>
        <taxon>Telluria group</taxon>
        <taxon>Pseudoduganella</taxon>
    </lineage>
</organism>
<keyword evidence="1" id="KW-0472">Membrane</keyword>
<dbReference type="RefSeq" id="WP_130189412.1">
    <property type="nucleotide sequence ID" value="NZ_CP035913.1"/>
</dbReference>
<sequence length="147" mass="15740">MTTIASLSDDAAEILEPNLPFFRTDPDDKGRYMVGPAALEAIAWMATTIVLPLLMVGLSEVVKTYVKKWMENKELDVPLAPPPDAVLGEINDLLASSSQLNLSEAQTAVAVKVVADYLAYRGWPATFASADATAIVNTIKGKIGMMA</sequence>
<feature type="transmembrane region" description="Helical" evidence="1">
    <location>
        <begin position="41"/>
        <end position="62"/>
    </location>
</feature>
<evidence type="ECO:0000256" key="1">
    <source>
        <dbReference type="SAM" id="Phobius"/>
    </source>
</evidence>
<proteinExistence type="predicted"/>
<dbReference type="AlphaFoldDB" id="A0A4P6L4E7"/>